<dbReference type="PANTHER" id="PTHR43065:SF10">
    <property type="entry name" value="PEROXIDE STRESS-ACTIVATED HISTIDINE KINASE MAK3"/>
    <property type="match status" value="1"/>
</dbReference>
<dbReference type="Pfam" id="PF00512">
    <property type="entry name" value="HisKA"/>
    <property type="match status" value="1"/>
</dbReference>
<keyword evidence="1" id="KW-0600">Photoreceptor protein</keyword>
<dbReference type="SUPFAM" id="SSF52172">
    <property type="entry name" value="CheY-like"/>
    <property type="match status" value="1"/>
</dbReference>
<dbReference type="InterPro" id="IPR029016">
    <property type="entry name" value="GAF-like_dom_sf"/>
</dbReference>
<organism evidence="16 17">
    <name type="scientific">Cryptococcus neoformans Tu259-1</name>
    <dbReference type="NCBI Taxonomy" id="1230072"/>
    <lineage>
        <taxon>Eukaryota</taxon>
        <taxon>Fungi</taxon>
        <taxon>Dikarya</taxon>
        <taxon>Basidiomycota</taxon>
        <taxon>Agaricomycotina</taxon>
        <taxon>Tremellomycetes</taxon>
        <taxon>Tremellales</taxon>
        <taxon>Cryptococcaceae</taxon>
        <taxon>Cryptococcus</taxon>
        <taxon>Cryptococcus neoformans species complex</taxon>
    </lineage>
</organism>
<dbReference type="Pfam" id="PF02518">
    <property type="entry name" value="HATPase_c"/>
    <property type="match status" value="1"/>
</dbReference>
<keyword evidence="4" id="KW-0808">Transferase</keyword>
<dbReference type="PRINTS" id="PR00344">
    <property type="entry name" value="BCTRLSENSOR"/>
</dbReference>
<feature type="compositionally biased region" description="Polar residues" evidence="12">
    <location>
        <begin position="1654"/>
        <end position="1667"/>
    </location>
</feature>
<dbReference type="Gene3D" id="3.30.450.20">
    <property type="entry name" value="PAS domain"/>
    <property type="match status" value="1"/>
</dbReference>
<evidence type="ECO:0000256" key="5">
    <source>
        <dbReference type="ARBA" id="ARBA00022741"/>
    </source>
</evidence>
<dbReference type="SUPFAM" id="SSF55781">
    <property type="entry name" value="GAF domain-like"/>
    <property type="match status" value="2"/>
</dbReference>
<feature type="compositionally biased region" description="Polar residues" evidence="12">
    <location>
        <begin position="321"/>
        <end position="353"/>
    </location>
</feature>
<dbReference type="Pfam" id="PF08446">
    <property type="entry name" value="PAS_2"/>
    <property type="match status" value="1"/>
</dbReference>
<keyword evidence="9" id="KW-0902">Two-component regulatory system</keyword>
<feature type="compositionally biased region" description="Polar residues" evidence="12">
    <location>
        <begin position="39"/>
        <end position="49"/>
    </location>
</feature>
<feature type="region of interest" description="Disordered" evidence="12">
    <location>
        <begin position="158"/>
        <end position="357"/>
    </location>
</feature>
<feature type="region of interest" description="Disordered" evidence="12">
    <location>
        <begin position="811"/>
        <end position="834"/>
    </location>
</feature>
<feature type="region of interest" description="Disordered" evidence="12">
    <location>
        <begin position="1619"/>
        <end position="1701"/>
    </location>
</feature>
<feature type="compositionally biased region" description="Low complexity" evidence="12">
    <location>
        <begin position="1557"/>
        <end position="1577"/>
    </location>
</feature>
<dbReference type="GO" id="GO:0005524">
    <property type="term" value="F:ATP binding"/>
    <property type="evidence" value="ECO:0007669"/>
    <property type="project" value="UniProtKB-KW"/>
</dbReference>
<feature type="compositionally biased region" description="Polar residues" evidence="12">
    <location>
        <begin position="88"/>
        <end position="104"/>
    </location>
</feature>
<dbReference type="CDD" id="cd00082">
    <property type="entry name" value="HisKA"/>
    <property type="match status" value="1"/>
</dbReference>
<feature type="compositionally biased region" description="Polar residues" evidence="12">
    <location>
        <begin position="295"/>
        <end position="305"/>
    </location>
</feature>
<dbReference type="PROSITE" id="PS50110">
    <property type="entry name" value="RESPONSE_REGULATORY"/>
    <property type="match status" value="1"/>
</dbReference>
<feature type="compositionally biased region" description="Gly residues" evidence="12">
    <location>
        <begin position="384"/>
        <end position="400"/>
    </location>
</feature>
<feature type="compositionally biased region" description="Polar residues" evidence="12">
    <location>
        <begin position="441"/>
        <end position="479"/>
    </location>
</feature>
<feature type="region of interest" description="Disordered" evidence="12">
    <location>
        <begin position="1535"/>
        <end position="1580"/>
    </location>
</feature>
<dbReference type="GO" id="GO:0000155">
    <property type="term" value="F:phosphorelay sensor kinase activity"/>
    <property type="evidence" value="ECO:0007669"/>
    <property type="project" value="InterPro"/>
</dbReference>
<feature type="domain" description="Response regulatory" evidence="15">
    <location>
        <begin position="1705"/>
        <end position="1834"/>
    </location>
</feature>
<dbReference type="SUPFAM" id="SSF55874">
    <property type="entry name" value="ATPase domain of HSP90 chaperone/DNA topoisomerase II/histidine kinase"/>
    <property type="match status" value="1"/>
</dbReference>
<feature type="compositionally biased region" description="Basic and acidic residues" evidence="12">
    <location>
        <begin position="210"/>
        <end position="227"/>
    </location>
</feature>
<evidence type="ECO:0000256" key="2">
    <source>
        <dbReference type="ARBA" id="ARBA00022553"/>
    </source>
</evidence>
<dbReference type="InterPro" id="IPR003661">
    <property type="entry name" value="HisK_dim/P_dom"/>
</dbReference>
<feature type="region of interest" description="Disordered" evidence="12">
    <location>
        <begin position="856"/>
        <end position="901"/>
    </location>
</feature>
<evidence type="ECO:0000256" key="4">
    <source>
        <dbReference type="ARBA" id="ARBA00022679"/>
    </source>
</evidence>
<keyword evidence="2 11" id="KW-0597">Phosphoprotein</keyword>
<feature type="compositionally biased region" description="Low complexity" evidence="12">
    <location>
        <begin position="105"/>
        <end position="120"/>
    </location>
</feature>
<dbReference type="InterPro" id="IPR013515">
    <property type="entry name" value="Phytochrome_cen-reg"/>
</dbReference>
<dbReference type="InterPro" id="IPR013654">
    <property type="entry name" value="PAS_2"/>
</dbReference>
<dbReference type="InterPro" id="IPR005467">
    <property type="entry name" value="His_kinase_dom"/>
</dbReference>
<feature type="compositionally biased region" description="Low complexity" evidence="12">
    <location>
        <begin position="1668"/>
        <end position="1687"/>
    </location>
</feature>
<dbReference type="InterPro" id="IPR043150">
    <property type="entry name" value="Phytochrome_PHY_sf"/>
</dbReference>
<feature type="compositionally biased region" description="Low complexity" evidence="12">
    <location>
        <begin position="50"/>
        <end position="66"/>
    </location>
</feature>
<dbReference type="Gene3D" id="3.30.450.270">
    <property type="match status" value="1"/>
</dbReference>
<keyword evidence="5" id="KW-0547">Nucleotide-binding</keyword>
<dbReference type="SMART" id="SM00388">
    <property type="entry name" value="HisKA"/>
    <property type="match status" value="1"/>
</dbReference>
<evidence type="ECO:0000256" key="3">
    <source>
        <dbReference type="ARBA" id="ARBA00022606"/>
    </source>
</evidence>
<feature type="region of interest" description="Disordered" evidence="12">
    <location>
        <begin position="745"/>
        <end position="789"/>
    </location>
</feature>
<feature type="compositionally biased region" description="Basic and acidic residues" evidence="12">
    <location>
        <begin position="175"/>
        <end position="189"/>
    </location>
</feature>
<dbReference type="Pfam" id="PF01590">
    <property type="entry name" value="GAF"/>
    <property type="match status" value="1"/>
</dbReference>
<sequence>MPDGSTSPREPANSAHATHKPQSNPSPPQSVAMPAVSRHVQNASNQDHGSSSTPVSPAASSAGPLSPNIQPGSFVFPIRSMFQGMVHSDSSNSMTEGHQHQIQDSLQRSRSGSSSPLRSPAFSDVRRFSTNAAGALHDEPDAGIQAIAQMLQQDKDNALKEKGKNRPGVATFVGKAERDHRGSGGEETLKPSPDASGHLGNSPVTSSNGDSEHLKQHDVVKSSHFEEGANDSPDSSLGSGGTAKQATPTDLPTTLQRSSTLKGKASTSGHTETSPFNYCNFPSEHHSGQRERRFSTLNKVNPPSCNSSSHPTDTSHPPNPELQNPVPQHSTRQQHTQAAEMNNRTSSHGSRTSLEVDESGMRSLISDMSGIVLLGEAGSLSSMGGSGVSGSKGTNGGVGMTGTVDSASIDSAHVTGGGGQGDDRQTARASLATQHRRARQTSRQDSVRSFIQSQASTTNLQDPNAPTPSPMGNGSPSAEDSQDAAVSMEDSASNEKQREQQQEEEEAGQHGEVENEQVEQPVAASAEDAENPDEPAVTMRFEHVTTEEGHHLVAGREGKLSRCQDEPITTPGAVQGFGVLIVLEEDYETGNLEVRQVSENSTEILGLSPKYLFKLDCFTRLLSSDQETILRDILEYLPESYGESNSVEDSGPSIFLLSGFGEPGSDVEESKTMSEPEAEVRSIASSAGGKRKEWTCWVAAHRPEHRGWNKVDEKGEPIPPPDWIILEFELERDVYNPLVHPSEDAETSAAAASSTARSRSPDSTAASVSASGSNSNSNTLSASTRSGERTLDSLTSTLAGDRAGVSVALGSGTASADASPGDFGSSASDLTSVPKQEERMGLDGLEMHIPLEKILESTTNHASPLRALERMRGTTAKASNEPRSRGRGRGGRQRPVRTKSGGTGTMDIFAILGQINDQLGAAPDLDTFLKVAVGLMQDICRFHRVLIYQFDEQMNGLVVSELVEWGKTTDLYMGLRFPATDIPPQARELYKINKVRMLYDRSQTTARMVLRDKEDLDQPLDMTHCYLRAMSPIHLKYLGNMSVRSSMSVSIMAFGQLWGLIACHSYGRHGMRVSFPVRQMLRILSDSISRNIERLSYAQRLHTRKLISTVPDRSHPTGYIISNAGDLLQIFGADAGLLVIGDGCKLLGNNEQGQAMLAIAEYLRIMRFDNLKASSSIQRDFPDLILPRASDTIAGLLYVPLTAKAGQDFIVFLRKGQVREVQWAGKPYKDDKASEEASLEPRKSFKAWTETVTGCSRAWTDDQLESAGVLALIYGKFIQVWREKQTAMASNQLTAILLSNTSHAVRTPLSQIINTLELALAGNIDGDVRKMLENSHQASRALLFHVHDLLDLTRIETGNETAFNDPFDIRQSISDAVRLYQTEVARRGLEFRVNMAEDLPQYVVGDSRKIRTVISNLVANSVKFTEKGFIEVYCGIQRPPDEESSQEASLVESKEGNTVTIEIVVSDSGCGIPTVQLEEMFVTLEGAEPLQKNTGVGLGLAVVARIVEQLEGQLRAESEVGVGTRFYFNLPMVSHPSGRPGSRQSSLNSRNTNSSQLRTRTGSSGSKSDSVVSLRSDGSGVPEIESFVQDFGGSHLPAPVGDDDPRLLEAQERMNRLGTFPVTDSSYPIRATKVNSEDQHVKSPKPKKPRFTAVGSSKRPTSLHNTISSKTSSSSQSPAFSRPSSSSVQVPKRNKKGPNGKTVMRIMVVEDDPINSQILQKRLKMDKHVVVAVTNGQEAVDQLEKDRDIDAILMDIQMPIMDGRTSAKEIRELEARTPQPDDIEPFKVDGRTPIFAVSASLYEDDRANLAENFDGWLLKPLDFSRVRAILEGLESSEKRAAEVYQQGNWERGGYLKAESLPASFAAPTLQPHNLL</sequence>
<dbReference type="SUPFAM" id="SSF55785">
    <property type="entry name" value="PYP-like sensor domain (PAS domain)"/>
    <property type="match status" value="1"/>
</dbReference>
<evidence type="ECO:0000256" key="1">
    <source>
        <dbReference type="ARBA" id="ARBA00022543"/>
    </source>
</evidence>
<evidence type="ECO:0000256" key="9">
    <source>
        <dbReference type="ARBA" id="ARBA00023012"/>
    </source>
</evidence>
<dbReference type="InterPro" id="IPR011006">
    <property type="entry name" value="CheY-like_superfamily"/>
</dbReference>
<feature type="compositionally biased region" description="Low complexity" evidence="12">
    <location>
        <begin position="747"/>
        <end position="785"/>
    </location>
</feature>
<dbReference type="CDD" id="cd17546">
    <property type="entry name" value="REC_hyHK_CKI1_RcsC-like"/>
    <property type="match status" value="1"/>
</dbReference>
<reference evidence="16 17" key="1">
    <citation type="submission" date="2017-06" db="EMBL/GenBank/DDBJ databases">
        <title>Global population genomics of the pathogenic fungus Cryptococcus neoformans var. grubii.</title>
        <authorList>
            <person name="Cuomo C."/>
            <person name="Litvintseva A."/>
            <person name="Chen Y."/>
            <person name="Young S."/>
            <person name="Zeng Q."/>
            <person name="Chapman S."/>
            <person name="Gujja S."/>
            <person name="Saif S."/>
            <person name="Birren B."/>
        </authorList>
    </citation>
    <scope>NUCLEOTIDE SEQUENCE [LARGE SCALE GENOMIC DNA]</scope>
    <source>
        <strain evidence="16 17">Tu259-1</strain>
    </source>
</reference>
<dbReference type="InterPro" id="IPR036097">
    <property type="entry name" value="HisK_dim/P_sf"/>
</dbReference>
<dbReference type="Gene3D" id="3.30.565.10">
    <property type="entry name" value="Histidine kinase-like ATPase, C-terminal domain"/>
    <property type="match status" value="1"/>
</dbReference>
<dbReference type="InterPro" id="IPR003018">
    <property type="entry name" value="GAF"/>
</dbReference>
<dbReference type="EMBL" id="AMKT01000028">
    <property type="protein sequence ID" value="OXG24964.1"/>
    <property type="molecule type" value="Genomic_DNA"/>
</dbReference>
<gene>
    <name evidence="16" type="ORF">C361_01965</name>
</gene>
<protein>
    <submittedName>
        <fullName evidence="16">Bacteriophytochrome histidine kinase</fullName>
    </submittedName>
</protein>
<evidence type="ECO:0000256" key="11">
    <source>
        <dbReference type="PROSITE-ProRule" id="PRU00169"/>
    </source>
</evidence>
<evidence type="ECO:0000256" key="8">
    <source>
        <dbReference type="ARBA" id="ARBA00022991"/>
    </source>
</evidence>
<evidence type="ECO:0000313" key="16">
    <source>
        <dbReference type="EMBL" id="OXG24964.1"/>
    </source>
</evidence>
<keyword evidence="8" id="KW-0157">Chromophore</keyword>
<dbReference type="Proteomes" id="UP000199727">
    <property type="component" value="Unassembled WGS sequence"/>
</dbReference>
<dbReference type="InterPro" id="IPR004358">
    <property type="entry name" value="Sig_transdc_His_kin-like_C"/>
</dbReference>
<dbReference type="GO" id="GO:0009881">
    <property type="term" value="F:photoreceptor activity"/>
    <property type="evidence" value="ECO:0007669"/>
    <property type="project" value="UniProtKB-KW"/>
</dbReference>
<evidence type="ECO:0000256" key="7">
    <source>
        <dbReference type="ARBA" id="ARBA00022840"/>
    </source>
</evidence>
<dbReference type="OrthoDB" id="2015534at2759"/>
<name>A0A854QGQ8_CRYNE</name>
<feature type="domain" description="Histidine kinase" evidence="14">
    <location>
        <begin position="1300"/>
        <end position="1534"/>
    </location>
</feature>
<evidence type="ECO:0000259" key="15">
    <source>
        <dbReference type="PROSITE" id="PS50110"/>
    </source>
</evidence>
<evidence type="ECO:0000256" key="10">
    <source>
        <dbReference type="ARBA" id="ARBA00023170"/>
    </source>
</evidence>
<evidence type="ECO:0000259" key="13">
    <source>
        <dbReference type="PROSITE" id="PS50046"/>
    </source>
</evidence>
<feature type="modified residue" description="4-aspartylphosphate" evidence="11">
    <location>
        <position position="1755"/>
    </location>
</feature>
<feature type="compositionally biased region" description="Basic and acidic residues" evidence="12">
    <location>
        <begin position="668"/>
        <end position="680"/>
    </location>
</feature>
<dbReference type="PROSITE" id="PS50046">
    <property type="entry name" value="PHYTOCHROME_2"/>
    <property type="match status" value="1"/>
</dbReference>
<feature type="compositionally biased region" description="Polar residues" evidence="12">
    <location>
        <begin position="1542"/>
        <end position="1556"/>
    </location>
</feature>
<feature type="region of interest" description="Disordered" evidence="12">
    <location>
        <begin position="1"/>
        <end position="66"/>
    </location>
</feature>
<feature type="region of interest" description="Disordered" evidence="12">
    <location>
        <begin position="87"/>
        <end position="124"/>
    </location>
</feature>
<dbReference type="InterPro" id="IPR035965">
    <property type="entry name" value="PAS-like_dom_sf"/>
</dbReference>
<feature type="compositionally biased region" description="Basic and acidic residues" evidence="12">
    <location>
        <begin position="283"/>
        <end position="294"/>
    </location>
</feature>
<dbReference type="SUPFAM" id="SSF47384">
    <property type="entry name" value="Homodimeric domain of signal transducing histidine kinase"/>
    <property type="match status" value="1"/>
</dbReference>
<dbReference type="SMART" id="SM00448">
    <property type="entry name" value="REC"/>
    <property type="match status" value="1"/>
</dbReference>
<evidence type="ECO:0000313" key="17">
    <source>
        <dbReference type="Proteomes" id="UP000199727"/>
    </source>
</evidence>
<dbReference type="Gene3D" id="3.40.50.2300">
    <property type="match status" value="1"/>
</dbReference>
<keyword evidence="10" id="KW-0675">Receptor</keyword>
<dbReference type="PROSITE" id="PS50109">
    <property type="entry name" value="HIS_KIN"/>
    <property type="match status" value="1"/>
</dbReference>
<dbReference type="InterPro" id="IPR001789">
    <property type="entry name" value="Sig_transdc_resp-reg_receiver"/>
</dbReference>
<proteinExistence type="predicted"/>
<feature type="region of interest" description="Disordered" evidence="12">
    <location>
        <begin position="381"/>
        <end position="534"/>
    </location>
</feature>
<evidence type="ECO:0000256" key="6">
    <source>
        <dbReference type="ARBA" id="ARBA00022777"/>
    </source>
</evidence>
<feature type="compositionally biased region" description="Basic residues" evidence="12">
    <location>
        <begin position="885"/>
        <end position="897"/>
    </location>
</feature>
<feature type="domain" description="Phytochrome chromophore attachment site" evidence="13">
    <location>
        <begin position="924"/>
        <end position="1086"/>
    </location>
</feature>
<dbReference type="Gene3D" id="1.10.287.130">
    <property type="match status" value="1"/>
</dbReference>
<keyword evidence="3" id="KW-0716">Sensory transduction</keyword>
<feature type="region of interest" description="Disordered" evidence="12">
    <location>
        <begin position="665"/>
        <end position="686"/>
    </location>
</feature>
<feature type="compositionally biased region" description="Basic and acidic residues" evidence="12">
    <location>
        <begin position="493"/>
        <end position="513"/>
    </location>
</feature>
<dbReference type="InterPro" id="IPR003594">
    <property type="entry name" value="HATPase_dom"/>
</dbReference>
<dbReference type="GO" id="GO:0009584">
    <property type="term" value="P:detection of visible light"/>
    <property type="evidence" value="ECO:0007669"/>
    <property type="project" value="InterPro"/>
</dbReference>
<dbReference type="Gene3D" id="3.30.450.40">
    <property type="match status" value="1"/>
</dbReference>
<dbReference type="GO" id="GO:0006355">
    <property type="term" value="P:regulation of DNA-templated transcription"/>
    <property type="evidence" value="ECO:0007669"/>
    <property type="project" value="InterPro"/>
</dbReference>
<dbReference type="SMART" id="SM00387">
    <property type="entry name" value="HATPase_c"/>
    <property type="match status" value="1"/>
</dbReference>
<dbReference type="PANTHER" id="PTHR43065">
    <property type="entry name" value="SENSOR HISTIDINE KINASE"/>
    <property type="match status" value="1"/>
</dbReference>
<dbReference type="Pfam" id="PF00360">
    <property type="entry name" value="PHY"/>
    <property type="match status" value="1"/>
</dbReference>
<dbReference type="InterPro" id="IPR016132">
    <property type="entry name" value="Phyto_chromo_attachment"/>
</dbReference>
<evidence type="ECO:0000256" key="12">
    <source>
        <dbReference type="SAM" id="MobiDB-lite"/>
    </source>
</evidence>
<dbReference type="Pfam" id="PF00072">
    <property type="entry name" value="Response_reg"/>
    <property type="match status" value="1"/>
</dbReference>
<keyword evidence="7" id="KW-0067">ATP-binding</keyword>
<accession>A0A854QGQ8</accession>
<dbReference type="InterPro" id="IPR036890">
    <property type="entry name" value="HATPase_C_sf"/>
</dbReference>
<evidence type="ECO:0000259" key="14">
    <source>
        <dbReference type="PROSITE" id="PS50109"/>
    </source>
</evidence>
<keyword evidence="6 16" id="KW-0418">Kinase</keyword>
<comment type="caution">
    <text evidence="16">The sequence shown here is derived from an EMBL/GenBank/DDBJ whole genome shotgun (WGS) entry which is preliminary data.</text>
</comment>
<feature type="compositionally biased region" description="Polar residues" evidence="12">
    <location>
        <begin position="232"/>
        <end position="277"/>
    </location>
</feature>
<feature type="compositionally biased region" description="Polar residues" evidence="12">
    <location>
        <begin position="825"/>
        <end position="834"/>
    </location>
</feature>
<feature type="compositionally biased region" description="Low complexity" evidence="12">
    <location>
        <begin position="306"/>
        <end position="316"/>
    </location>
</feature>